<evidence type="ECO:0000313" key="1">
    <source>
        <dbReference type="EMBL" id="KKQ90553.1"/>
    </source>
</evidence>
<evidence type="ECO:0000313" key="2">
    <source>
        <dbReference type="Proteomes" id="UP000033934"/>
    </source>
</evidence>
<dbReference type="AlphaFoldDB" id="A0A0G0LF84"/>
<organism evidence="1 2">
    <name type="scientific">Berkelbacteria bacterium GW2011_GWA2_38_9</name>
    <dbReference type="NCBI Taxonomy" id="1618334"/>
    <lineage>
        <taxon>Bacteria</taxon>
        <taxon>Candidatus Berkelbacteria</taxon>
    </lineage>
</organism>
<dbReference type="Proteomes" id="UP000033934">
    <property type="component" value="Unassembled WGS sequence"/>
</dbReference>
<protein>
    <submittedName>
        <fullName evidence="1">Uncharacterized protein</fullName>
    </submittedName>
</protein>
<comment type="caution">
    <text evidence="1">The sequence shown here is derived from an EMBL/GenBank/DDBJ whole genome shotgun (WGS) entry which is preliminary data.</text>
</comment>
<reference evidence="1 2" key="1">
    <citation type="journal article" date="2015" name="Nature">
        <title>rRNA introns, odd ribosomes, and small enigmatic genomes across a large radiation of phyla.</title>
        <authorList>
            <person name="Brown C.T."/>
            <person name="Hug L.A."/>
            <person name="Thomas B.C."/>
            <person name="Sharon I."/>
            <person name="Castelle C.J."/>
            <person name="Singh A."/>
            <person name="Wilkins M.J."/>
            <person name="Williams K.H."/>
            <person name="Banfield J.F."/>
        </authorList>
    </citation>
    <scope>NUCLEOTIDE SEQUENCE [LARGE SCALE GENOMIC DNA]</scope>
</reference>
<sequence>MAEEVQAFAYENSKGQTYFLHTKVVTLKGGREQKIFYFARQVNPEFALDAVPAAYMVSENKRTGLPLLKKKPVEA</sequence>
<name>A0A0G0LF84_9BACT</name>
<accession>A0A0G0LF84</accession>
<proteinExistence type="predicted"/>
<gene>
    <name evidence="1" type="ORF">UT11_C0003G0007</name>
</gene>
<dbReference type="EMBL" id="LBVO01000003">
    <property type="protein sequence ID" value="KKQ90553.1"/>
    <property type="molecule type" value="Genomic_DNA"/>
</dbReference>